<dbReference type="InterPro" id="IPR002110">
    <property type="entry name" value="Ankyrin_rpt"/>
</dbReference>
<comment type="caution">
    <text evidence="6">The sequence shown here is derived from an EMBL/GenBank/DDBJ whole genome shotgun (WGS) entry which is preliminary data.</text>
</comment>
<evidence type="ECO:0000256" key="2">
    <source>
        <dbReference type="ARBA" id="ARBA00023043"/>
    </source>
</evidence>
<evidence type="ECO:0000313" key="7">
    <source>
        <dbReference type="Proteomes" id="UP000541810"/>
    </source>
</evidence>
<name>A0A7X0H9J1_9BACT</name>
<feature type="region of interest" description="Disordered" evidence="4">
    <location>
        <begin position="671"/>
        <end position="726"/>
    </location>
</feature>
<dbReference type="RefSeq" id="WP_184679304.1">
    <property type="nucleotide sequence ID" value="NZ_JACHGY010000002.1"/>
</dbReference>
<feature type="compositionally biased region" description="Polar residues" evidence="4">
    <location>
        <begin position="857"/>
        <end position="873"/>
    </location>
</feature>
<dbReference type="InterPro" id="IPR015943">
    <property type="entry name" value="WD40/YVTN_repeat-like_dom_sf"/>
</dbReference>
<feature type="chain" id="PRO_5030611835" evidence="5">
    <location>
        <begin position="33"/>
        <end position="1729"/>
    </location>
</feature>
<feature type="region of interest" description="Disordered" evidence="4">
    <location>
        <begin position="35"/>
        <end position="58"/>
    </location>
</feature>
<accession>A0A7X0H9J1</accession>
<proteinExistence type="predicted"/>
<feature type="region of interest" description="Disordered" evidence="4">
    <location>
        <begin position="857"/>
        <end position="877"/>
    </location>
</feature>
<dbReference type="InterPro" id="IPR036770">
    <property type="entry name" value="Ankyrin_rpt-contain_sf"/>
</dbReference>
<gene>
    <name evidence="6" type="ORF">HNQ40_003594</name>
</gene>
<sequence length="1729" mass="193151">MNIHSGHLATARLLILISSLCVPYLITSNAQAETSTTEDLIDRPERPKYPNKPRVTMIPVAPTQPWSNQISSERLAEWFDASSAMVASNVPYDWVERRHLDMALRELEWAQSGSLTPGTSRSSSAALSLGRWALCDLILVGEVRALQQPEASPETAGLYLSVIDPATATRVVTRDTPLPLPKDRVTTTDAFELASIAKQLFREAHEHMQEAADKPVVMLLHFRNISFSDRLNRLNTEGPQQLRKLAEADGRLRLVEVDRPDRSLDEQELLLTGLLDVSPDAWTFAADAYLWGTAEEIRAADHGADAAAGDKEVGRDPELAPVRLLLHFWNGRNNARTFERETTTRDIDTAMHELAEEAWAAALEPIPPKVSRSARRQAAALLAGGSFDRKHVPAFRHDDPVKGWRGRQFFYWLNAARAARFLDPQNPERAHAAVSTGYPELAQDPWAALDAFAADLDQAIRQAKYPSAVDREKAEAFDHDSSFFGIQPWNEAFTDLVLKRLAVAETHSNRLAGFRASYDGDQFKNDFKYKHPPLGTPPLLSSKQKSEQQTQLFADLTRLGKEWSRWNQAHETAINRSGQDNHGSFTNRNEFFAFEKEEIFDILVNILHENKKHPAPHVRKAVDAWWPVLVFGVRIFEEDLTEGDEPIRPEDFPRLWAVAQSIQHKKLQTLLTDGPDSPKIAQIENSRRERSSKKTPREKDANGWTLFKSGPTPMTRVRRGDTVSPPHSITEIHTREMGQHKTLAIHTKDMDGGESQYMWLLISGQNTEPTKQSQTEPVGTVPEEFDAEETRRWLASRRAEGKFKYGLLKAKPQHDDPSNQSPLPSAKQSPHPLDILPTLPIEMPDEVRQLINQSIQRTRNGSESWTEENNSQDPFARARSMMPHDTKVFVRETPHAELPITEAHSLRVRVQGTENDWPQVTPKPSRPYFDRTRWANGWLVSSVHPRATVTNDRIVVNGDNRRDLRCLHPVSLADGHPGFDLPQDTIVLDITEGQKPGRVWFGTQGDGLIRLELGENPNESRHQTFSSRHGLIDQRIFQIIRHNDRLLAVGATGASIVSDLNASPPTFRDVEVKGLSLRLPGKPLGRYICFPGKSGGWFDIHTGDAVLLTDWLAEYMPDVNHATDVKTGCVGSDATWLVLNDRLVKISQDLKQHQVWELPIGNHARLIAHASDGLVWLAYRDESIVFSPPTPILQVTRNSYEPLSVRNRTLTRPEHQQTGESRLLLFNPEQGRLVGQFVVPGQVQQLESDHHDLFVIAPTGIWDVSIYAKAELLAAMEVESSRSPHQPQTDESSNQSSALTTAAAMGNSEAVTELLAEGVAPDVMNTHTGVTPLIAASRYGHNSVVKQLLEAGADPQLKSAVRPWVRPLMLTAMRDDQSNFAQLLDAGGMTTGHNQILGTEAHAAVLHRSYRVLAHLDRPMHLDHFARFESMQFPEARGISYLKVNRFRPIDVAIIRGDLRAVELLVRSGHSICKKTSKSEYITSLQYAAMHNRGDMLRVMLKDPHQIEHAGHVDAKNATVWHYCVAYDSPDALSAILKSGAQPPNSTGLLFLAARHGSLDDLKRLKQAGLPIDHKWGFRRGTEGSRRPRASVAMRDVEVNVMTILASNGHHNLLQTMVDELGISLDADLAGDRQHDILLRILLERDDLEAAIDQVEAGADVNGGLKSGHHSSTLISKAAEYDNLAAAEFLLRLGADPYAKGPDRVSAIQMANSPEMKALLRSVPRKRNR</sequence>
<dbReference type="SMART" id="SM00248">
    <property type="entry name" value="ANK"/>
    <property type="match status" value="8"/>
</dbReference>
<evidence type="ECO:0000256" key="4">
    <source>
        <dbReference type="SAM" id="MobiDB-lite"/>
    </source>
</evidence>
<dbReference type="PANTHER" id="PTHR24198:SF165">
    <property type="entry name" value="ANKYRIN REPEAT-CONTAINING PROTEIN-RELATED"/>
    <property type="match status" value="1"/>
</dbReference>
<reference evidence="6 7" key="1">
    <citation type="submission" date="2020-08" db="EMBL/GenBank/DDBJ databases">
        <title>Genomic Encyclopedia of Type Strains, Phase IV (KMG-IV): sequencing the most valuable type-strain genomes for metagenomic binning, comparative biology and taxonomic classification.</title>
        <authorList>
            <person name="Goeker M."/>
        </authorList>
    </citation>
    <scope>NUCLEOTIDE SEQUENCE [LARGE SCALE GENOMIC DNA]</scope>
    <source>
        <strain evidence="6 7">DSM 103725</strain>
    </source>
</reference>
<feature type="compositionally biased region" description="Polar residues" evidence="4">
    <location>
        <begin position="818"/>
        <end position="828"/>
    </location>
</feature>
<evidence type="ECO:0000256" key="1">
    <source>
        <dbReference type="ARBA" id="ARBA00022737"/>
    </source>
</evidence>
<feature type="region of interest" description="Disordered" evidence="4">
    <location>
        <begin position="1278"/>
        <end position="1303"/>
    </location>
</feature>
<keyword evidence="2 3" id="KW-0040">ANK repeat</keyword>
<protein>
    <submittedName>
        <fullName evidence="6">Ankyrin repeat protein</fullName>
    </submittedName>
</protein>
<dbReference type="Gene3D" id="2.130.10.10">
    <property type="entry name" value="YVTN repeat-like/Quinoprotein amine dehydrogenase"/>
    <property type="match status" value="1"/>
</dbReference>
<dbReference type="Gene3D" id="1.25.40.20">
    <property type="entry name" value="Ankyrin repeat-containing domain"/>
    <property type="match status" value="3"/>
</dbReference>
<keyword evidence="1" id="KW-0677">Repeat</keyword>
<dbReference type="PROSITE" id="PS50297">
    <property type="entry name" value="ANK_REP_REGION"/>
    <property type="match status" value="1"/>
</dbReference>
<feature type="region of interest" description="Disordered" evidence="4">
    <location>
        <begin position="810"/>
        <end position="838"/>
    </location>
</feature>
<feature type="signal peptide" evidence="5">
    <location>
        <begin position="1"/>
        <end position="32"/>
    </location>
</feature>
<feature type="region of interest" description="Disordered" evidence="4">
    <location>
        <begin position="768"/>
        <end position="787"/>
    </location>
</feature>
<dbReference type="SUPFAM" id="SSF48403">
    <property type="entry name" value="Ankyrin repeat"/>
    <property type="match status" value="2"/>
</dbReference>
<dbReference type="PANTHER" id="PTHR24198">
    <property type="entry name" value="ANKYRIN REPEAT AND PROTEIN KINASE DOMAIN-CONTAINING PROTEIN"/>
    <property type="match status" value="1"/>
</dbReference>
<dbReference type="Proteomes" id="UP000541810">
    <property type="component" value="Unassembled WGS sequence"/>
</dbReference>
<feature type="compositionally biased region" description="Polar residues" evidence="4">
    <location>
        <begin position="768"/>
        <end position="777"/>
    </location>
</feature>
<keyword evidence="7" id="KW-1185">Reference proteome</keyword>
<dbReference type="EMBL" id="JACHGY010000002">
    <property type="protein sequence ID" value="MBB6431711.1"/>
    <property type="molecule type" value="Genomic_DNA"/>
</dbReference>
<evidence type="ECO:0000313" key="6">
    <source>
        <dbReference type="EMBL" id="MBB6431711.1"/>
    </source>
</evidence>
<evidence type="ECO:0000256" key="5">
    <source>
        <dbReference type="SAM" id="SignalP"/>
    </source>
</evidence>
<feature type="repeat" description="ANK" evidence="3">
    <location>
        <begin position="1328"/>
        <end position="1360"/>
    </location>
</feature>
<dbReference type="Pfam" id="PF12796">
    <property type="entry name" value="Ank_2"/>
    <property type="match status" value="1"/>
</dbReference>
<organism evidence="6 7">
    <name type="scientific">Algisphaera agarilytica</name>
    <dbReference type="NCBI Taxonomy" id="1385975"/>
    <lineage>
        <taxon>Bacteria</taxon>
        <taxon>Pseudomonadati</taxon>
        <taxon>Planctomycetota</taxon>
        <taxon>Phycisphaerae</taxon>
        <taxon>Phycisphaerales</taxon>
        <taxon>Phycisphaeraceae</taxon>
        <taxon>Algisphaera</taxon>
    </lineage>
</organism>
<evidence type="ECO:0000256" key="3">
    <source>
        <dbReference type="PROSITE-ProRule" id="PRU00023"/>
    </source>
</evidence>
<dbReference type="PROSITE" id="PS50088">
    <property type="entry name" value="ANK_REPEAT"/>
    <property type="match status" value="1"/>
</dbReference>
<keyword evidence="5" id="KW-0732">Signal</keyword>
<feature type="compositionally biased region" description="Polar residues" evidence="4">
    <location>
        <begin position="1281"/>
        <end position="1300"/>
    </location>
</feature>